<dbReference type="RefSeq" id="XP_012202031.1">
    <property type="nucleotide sequence ID" value="XM_012346641.1"/>
</dbReference>
<dbReference type="KEGG" id="spar:SPRG_07503"/>
<evidence type="ECO:0000256" key="1">
    <source>
        <dbReference type="SAM" id="MobiDB-lite"/>
    </source>
</evidence>
<dbReference type="OMA" id="DCCRENE"/>
<keyword evidence="3" id="KW-1185">Reference proteome</keyword>
<dbReference type="VEuPathDB" id="FungiDB:SPRG_07503"/>
<organism evidence="2 3">
    <name type="scientific">Saprolegnia parasitica (strain CBS 223.65)</name>
    <dbReference type="NCBI Taxonomy" id="695850"/>
    <lineage>
        <taxon>Eukaryota</taxon>
        <taxon>Sar</taxon>
        <taxon>Stramenopiles</taxon>
        <taxon>Oomycota</taxon>
        <taxon>Saprolegniomycetes</taxon>
        <taxon>Saprolegniales</taxon>
        <taxon>Saprolegniaceae</taxon>
        <taxon>Saprolegnia</taxon>
    </lineage>
</organism>
<dbReference type="GeneID" id="24129775"/>
<feature type="region of interest" description="Disordered" evidence="1">
    <location>
        <begin position="113"/>
        <end position="146"/>
    </location>
</feature>
<proteinExistence type="predicted"/>
<protein>
    <submittedName>
        <fullName evidence="2">Uncharacterized protein</fullName>
    </submittedName>
</protein>
<dbReference type="OrthoDB" id="190071at2759"/>
<evidence type="ECO:0000313" key="2">
    <source>
        <dbReference type="EMBL" id="KDO27254.1"/>
    </source>
</evidence>
<dbReference type="EMBL" id="KK583218">
    <property type="protein sequence ID" value="KDO27254.1"/>
    <property type="molecule type" value="Genomic_DNA"/>
</dbReference>
<sequence length="447" mass="49923">MQLTLAVHGLTFTVACGEGHQCIKWLGLVAAQRYALMLPHGRCRTREDAHAKQGFYLPREVKNSDGVVLSPWSRISDCCRENEIITVVLQHEVPVDEIGVPLMTEWATSAFSNASNQESEKAPNDDDNIDGGAAKRPSPRDAPDAINGYATAHQAAHVRSGQFISQEEIEAAFYHDLPHLQLDEFVKEAKDRDDVEETLLKYYDAVNIIYKHYSIGFGDDLYSMSLLEFVHFVHESTMLHFQKDHNVIDKIFQTVVTSLGLDAPSLPRVGFIQALLRVILAYNKMYGDDTPFVPALEKSLRDHVKPAVLRLTTGPFRDTVHADSILALFQDARPKLLKVYDKYATATSDKVPGTHLNANDLRSLVQDSGIFCTGDSDEHEALFNTALLQCFSGMKDCNNADNQWLVLVEVLEIVSRLSLGIWQDKDVSEKETIRIGLDAVRALAKSK</sequence>
<name>A0A067C930_SAPPC</name>
<dbReference type="Proteomes" id="UP000030745">
    <property type="component" value="Unassembled WGS sequence"/>
</dbReference>
<reference evidence="2 3" key="1">
    <citation type="journal article" date="2013" name="PLoS Genet.">
        <title>Distinctive expansion of potential virulence genes in the genome of the oomycete fish pathogen Saprolegnia parasitica.</title>
        <authorList>
            <person name="Jiang R.H."/>
            <person name="de Bruijn I."/>
            <person name="Haas B.J."/>
            <person name="Belmonte R."/>
            <person name="Lobach L."/>
            <person name="Christie J."/>
            <person name="van den Ackerveken G."/>
            <person name="Bottin A."/>
            <person name="Bulone V."/>
            <person name="Diaz-Moreno S.M."/>
            <person name="Dumas B."/>
            <person name="Fan L."/>
            <person name="Gaulin E."/>
            <person name="Govers F."/>
            <person name="Grenville-Briggs L.J."/>
            <person name="Horner N.R."/>
            <person name="Levin J.Z."/>
            <person name="Mammella M."/>
            <person name="Meijer H.J."/>
            <person name="Morris P."/>
            <person name="Nusbaum C."/>
            <person name="Oome S."/>
            <person name="Phillips A.J."/>
            <person name="van Rooyen D."/>
            <person name="Rzeszutek E."/>
            <person name="Saraiva M."/>
            <person name="Secombes C.J."/>
            <person name="Seidl M.F."/>
            <person name="Snel B."/>
            <person name="Stassen J.H."/>
            <person name="Sykes S."/>
            <person name="Tripathy S."/>
            <person name="van den Berg H."/>
            <person name="Vega-Arreguin J.C."/>
            <person name="Wawra S."/>
            <person name="Young S.K."/>
            <person name="Zeng Q."/>
            <person name="Dieguez-Uribeondo J."/>
            <person name="Russ C."/>
            <person name="Tyler B.M."/>
            <person name="van West P."/>
        </authorList>
    </citation>
    <scope>NUCLEOTIDE SEQUENCE [LARGE SCALE GENOMIC DNA]</scope>
    <source>
        <strain evidence="2 3">CBS 223.65</strain>
    </source>
</reference>
<accession>A0A067C930</accession>
<dbReference type="AlphaFoldDB" id="A0A067C930"/>
<evidence type="ECO:0000313" key="3">
    <source>
        <dbReference type="Proteomes" id="UP000030745"/>
    </source>
</evidence>
<gene>
    <name evidence="2" type="ORF">SPRG_07503</name>
</gene>